<protein>
    <submittedName>
        <fullName evidence="1">Uncharacterized protein</fullName>
    </submittedName>
</protein>
<sequence length="181" mass="20881">MWQKISDLPHGQKKPDPAETSFILAGYSWKISDFKIWTVYFDETNNEFKFSTASKHRKRGGGNKYFAFIGDDANLANNRVYEILRERDRVSSVGMIMEPFEVLLDFIRDSSKPYIGGAPQVYKIYAHMNTMPYNVYWPNDGSGTIAFGGRVLMPYERNEYLAFNPDTFEVSETNWPDATGR</sequence>
<gene>
    <name evidence="1" type="ORF">DLR72_17740</name>
</gene>
<proteinExistence type="predicted"/>
<dbReference type="EMBL" id="QKKU01000128">
    <property type="protein sequence ID" value="RBM60376.1"/>
    <property type="molecule type" value="Genomic_DNA"/>
</dbReference>
<name>A0ABD7FQZ1_9VIBR</name>
<comment type="caution">
    <text evidence="1">The sequence shown here is derived from an EMBL/GenBank/DDBJ whole genome shotgun (WGS) entry which is preliminary data.</text>
</comment>
<dbReference type="Proteomes" id="UP000252199">
    <property type="component" value="Unassembled WGS sequence"/>
</dbReference>
<reference evidence="1 2" key="1">
    <citation type="submission" date="2018-06" db="EMBL/GenBank/DDBJ databases">
        <title>Draft genome sequences of nine Vibrio sp. clinical isolates from across the United States representing the closest known relative of Vibrio cholerae.</title>
        <authorList>
            <person name="Islam M.T."/>
            <person name="Liang K."/>
            <person name="Im M.S."/>
            <person name="Winkjer J."/>
            <person name="Busby S."/>
            <person name="Batra D."/>
            <person name="Rowe L."/>
            <person name="Tarr C.L."/>
            <person name="Boucher Y."/>
        </authorList>
    </citation>
    <scope>NUCLEOTIDE SEQUENCE [LARGE SCALE GENOMIC DNA]</scope>
    <source>
        <strain evidence="1 2">2017V-1110</strain>
    </source>
</reference>
<evidence type="ECO:0000313" key="1">
    <source>
        <dbReference type="EMBL" id="RBM60376.1"/>
    </source>
</evidence>
<evidence type="ECO:0000313" key="2">
    <source>
        <dbReference type="Proteomes" id="UP000252199"/>
    </source>
</evidence>
<dbReference type="AlphaFoldDB" id="A0ABD7FQZ1"/>
<accession>A0ABD7FQZ1</accession>
<organism evidence="1 2">
    <name type="scientific">Vibrio paracholerae</name>
    <dbReference type="NCBI Taxonomy" id="650003"/>
    <lineage>
        <taxon>Bacteria</taxon>
        <taxon>Pseudomonadati</taxon>
        <taxon>Pseudomonadota</taxon>
        <taxon>Gammaproteobacteria</taxon>
        <taxon>Vibrionales</taxon>
        <taxon>Vibrionaceae</taxon>
        <taxon>Vibrio</taxon>
    </lineage>
</organism>